<feature type="compositionally biased region" description="Pro residues" evidence="1">
    <location>
        <begin position="326"/>
        <end position="337"/>
    </location>
</feature>
<feature type="signal peptide" evidence="2">
    <location>
        <begin position="1"/>
        <end position="32"/>
    </location>
</feature>
<comment type="caution">
    <text evidence="3">The sequence shown here is derived from an EMBL/GenBank/DDBJ whole genome shotgun (WGS) entry which is preliminary data.</text>
</comment>
<gene>
    <name evidence="3" type="ORF">POL58_43105</name>
</gene>
<evidence type="ECO:0008006" key="5">
    <source>
        <dbReference type="Google" id="ProtNLM"/>
    </source>
</evidence>
<evidence type="ECO:0000256" key="2">
    <source>
        <dbReference type="SAM" id="SignalP"/>
    </source>
</evidence>
<keyword evidence="4" id="KW-1185">Reference proteome</keyword>
<dbReference type="Proteomes" id="UP001217838">
    <property type="component" value="Unassembled WGS sequence"/>
</dbReference>
<sequence length="337" mass="36941">MRLRPSPSPRLARARVAWAIALGLAVAPDAAAAPAPRAVPAAGKAPAAAAATVRPSVDLEPDGGGRLKHRGHGFTAIIYPDGSVEFRDHGGTADINFFGLDLWRQRFREPEPERHAPIWMGVIHDRLWPVRGFGPAPILAGIGGRFGGLADGRRKDRHKSAKQAFLLATEQLRFRLANAWYKQRLHSELADLGGQLLEVWRDTKLPLAERKRRIFERWEECEDATTARRTEIDAMRLEVARTARAKIEAFVRQVAPYGSPQAYTEAELDRLNARRAGKTRFRPYDAPIALEDVTAESELGTSAEKPLPLDPPPQEPATPSMATPLGPAPGPVFSPAP</sequence>
<proteinExistence type="predicted"/>
<dbReference type="EMBL" id="JAQNDN010000024">
    <property type="protein sequence ID" value="MDC0674615.1"/>
    <property type="molecule type" value="Genomic_DNA"/>
</dbReference>
<evidence type="ECO:0000313" key="4">
    <source>
        <dbReference type="Proteomes" id="UP001217838"/>
    </source>
</evidence>
<evidence type="ECO:0000256" key="1">
    <source>
        <dbReference type="SAM" id="MobiDB-lite"/>
    </source>
</evidence>
<keyword evidence="2" id="KW-0732">Signal</keyword>
<feature type="chain" id="PRO_5045564246" description="DUF1353 domain-containing protein" evidence="2">
    <location>
        <begin position="33"/>
        <end position="337"/>
    </location>
</feature>
<organism evidence="3 4">
    <name type="scientific">Nannocystis radixulma</name>
    <dbReference type="NCBI Taxonomy" id="2995305"/>
    <lineage>
        <taxon>Bacteria</taxon>
        <taxon>Pseudomonadati</taxon>
        <taxon>Myxococcota</taxon>
        <taxon>Polyangia</taxon>
        <taxon>Nannocystales</taxon>
        <taxon>Nannocystaceae</taxon>
        <taxon>Nannocystis</taxon>
    </lineage>
</organism>
<feature type="region of interest" description="Disordered" evidence="1">
    <location>
        <begin position="294"/>
        <end position="337"/>
    </location>
</feature>
<evidence type="ECO:0000313" key="3">
    <source>
        <dbReference type="EMBL" id="MDC0674615.1"/>
    </source>
</evidence>
<name>A0ABT5BKD2_9BACT</name>
<accession>A0ABT5BKD2</accession>
<protein>
    <recommendedName>
        <fullName evidence="5">DUF1353 domain-containing protein</fullName>
    </recommendedName>
</protein>
<dbReference type="RefSeq" id="WP_272009024.1">
    <property type="nucleotide sequence ID" value="NZ_JAQNDN010000024.1"/>
</dbReference>
<reference evidence="3 4" key="1">
    <citation type="submission" date="2022-11" db="EMBL/GenBank/DDBJ databases">
        <title>Minimal conservation of predation-associated metabolite biosynthetic gene clusters underscores biosynthetic potential of Myxococcota including descriptions for ten novel species: Archangium lansinium sp. nov., Myxococcus landrumus sp. nov., Nannocystis bai.</title>
        <authorList>
            <person name="Ahearne A."/>
            <person name="Stevens C."/>
            <person name="Dowd S."/>
        </authorList>
    </citation>
    <scope>NUCLEOTIDE SEQUENCE [LARGE SCALE GENOMIC DNA]</scope>
    <source>
        <strain evidence="3 4">NCELM</strain>
    </source>
</reference>